<dbReference type="InterPro" id="IPR007681">
    <property type="entry name" value="Mog1"/>
</dbReference>
<dbReference type="CDD" id="cd18724">
    <property type="entry name" value="PIN_LabA-like"/>
    <property type="match status" value="1"/>
</dbReference>
<feature type="region of interest" description="Disordered" evidence="1">
    <location>
        <begin position="120"/>
        <end position="160"/>
    </location>
</feature>
<keyword evidence="3" id="KW-1185">Reference proteome</keyword>
<dbReference type="GO" id="GO:0006606">
    <property type="term" value="P:protein import into nucleus"/>
    <property type="evidence" value="ECO:0007669"/>
    <property type="project" value="TreeGrafter"/>
</dbReference>
<organism evidence="2 3">
    <name type="scientific">Diaporthe helianthi</name>
    <dbReference type="NCBI Taxonomy" id="158607"/>
    <lineage>
        <taxon>Eukaryota</taxon>
        <taxon>Fungi</taxon>
        <taxon>Dikarya</taxon>
        <taxon>Ascomycota</taxon>
        <taxon>Pezizomycotina</taxon>
        <taxon>Sordariomycetes</taxon>
        <taxon>Sordariomycetidae</taxon>
        <taxon>Diaporthales</taxon>
        <taxon>Diaporthaceae</taxon>
        <taxon>Diaporthe</taxon>
    </lineage>
</organism>
<accession>A0A2P5I9C7</accession>
<dbReference type="Proteomes" id="UP000094444">
    <property type="component" value="Unassembled WGS sequence"/>
</dbReference>
<dbReference type="EMBL" id="MAVT02000137">
    <property type="protein sequence ID" value="POS79107.1"/>
    <property type="molecule type" value="Genomic_DNA"/>
</dbReference>
<feature type="compositionally biased region" description="Polar residues" evidence="1">
    <location>
        <begin position="137"/>
        <end position="146"/>
    </location>
</feature>
<dbReference type="GO" id="GO:0005634">
    <property type="term" value="C:nucleus"/>
    <property type="evidence" value="ECO:0007669"/>
    <property type="project" value="TreeGrafter"/>
</dbReference>
<dbReference type="AlphaFoldDB" id="A0A2P5I9C7"/>
<dbReference type="PANTHER" id="PTHR15837:SF5">
    <property type="entry name" value="NYN DOMAIN-CONTAINING PROTEIN"/>
    <property type="match status" value="1"/>
</dbReference>
<comment type="caution">
    <text evidence="2">The sequence shown here is derived from an EMBL/GenBank/DDBJ whole genome shotgun (WGS) entry which is preliminary data.</text>
</comment>
<sequence>MAISVLATAKTTSGVDRRARRIGPRPRSPKLGNFARLFQVVGDIKADESDSNTADSPLRISLSLSPVSSHATVLSPTSTPLLGMGLTSITDSLAHPDNQGLVEGPVQVPNKPAFTAAIRGSIIDDDDDSPARDTPMSADTASFSRDTTPTSTSPVTPAEADLSPKLNIRSLLIGSTPEIYSSDDCADPFCDQIHALHAQEKHDAKFQHFVFPAATPLKILNPNDNHLGKLQHNERVALAQLASKQLFSPVAEPLVLPWDINGDFLPGHHQHTVTSPWVPRKPGYHYLKTVSRNSIDPLYRVDKETQLNILKAKLDQHFVVDSAMRSHPQMVQAQEPIHVFVDLSNIVIGYYDRLKAKRGVSNNYRVQAPPFFFEAFALVLERYRPCAKRAVVGSLKPASQHPDYMMEAEQCGYDMNILQRVTGPKQPKPTTNPHVTPKMPMFASGALDEESDDYGPWCPPIQVAMKHREQGVDEILHLKMVQSILDAPRPGTMVLATGDAAEAEFSDGFLSNVERALERGWNVELVGWRRNISGAWRNQAFLAKWAVGQFRLIELDDFAEELLGFWLRPGQRGSL</sequence>
<dbReference type="InParanoid" id="A0A2P5I9C7"/>
<dbReference type="OrthoDB" id="5590473at2759"/>
<evidence type="ECO:0000313" key="3">
    <source>
        <dbReference type="Proteomes" id="UP000094444"/>
    </source>
</evidence>
<name>A0A2P5I9C7_DIAHE</name>
<dbReference type="GO" id="GO:0031267">
    <property type="term" value="F:small GTPase binding"/>
    <property type="evidence" value="ECO:0007669"/>
    <property type="project" value="TreeGrafter"/>
</dbReference>
<reference evidence="2" key="1">
    <citation type="submission" date="2017-09" db="EMBL/GenBank/DDBJ databases">
        <title>Polyketide synthases of a Diaporthe helianthi virulent isolate.</title>
        <authorList>
            <person name="Baroncelli R."/>
        </authorList>
    </citation>
    <scope>NUCLEOTIDE SEQUENCE [LARGE SCALE GENOMIC DNA]</scope>
    <source>
        <strain evidence="2">7/96</strain>
    </source>
</reference>
<evidence type="ECO:0008006" key="4">
    <source>
        <dbReference type="Google" id="ProtNLM"/>
    </source>
</evidence>
<dbReference type="Gene3D" id="3.40.50.1010">
    <property type="entry name" value="5'-nuclease"/>
    <property type="match status" value="1"/>
</dbReference>
<dbReference type="PANTHER" id="PTHR15837">
    <property type="entry name" value="RAN GUANINE NUCLEOTIDE RELEASE FACTOR"/>
    <property type="match status" value="1"/>
</dbReference>
<proteinExistence type="predicted"/>
<dbReference type="STRING" id="158607.A0A2P5I9C7"/>
<evidence type="ECO:0000313" key="2">
    <source>
        <dbReference type="EMBL" id="POS79107.1"/>
    </source>
</evidence>
<feature type="compositionally biased region" description="Low complexity" evidence="1">
    <location>
        <begin position="147"/>
        <end position="157"/>
    </location>
</feature>
<gene>
    <name evidence="2" type="ORF">DHEL01_v202500</name>
</gene>
<dbReference type="GO" id="GO:0005085">
    <property type="term" value="F:guanyl-nucleotide exchange factor activity"/>
    <property type="evidence" value="ECO:0007669"/>
    <property type="project" value="TreeGrafter"/>
</dbReference>
<evidence type="ECO:0000256" key="1">
    <source>
        <dbReference type="SAM" id="MobiDB-lite"/>
    </source>
</evidence>
<protein>
    <recommendedName>
        <fullName evidence="4">NYN domain-containing protein</fullName>
    </recommendedName>
</protein>